<sequence>MRIHNGRSAVALVFSAFLPVAPVWAASDWDNYQGNAQHTGFVAQSFKPAKFRQVWQWTSPHAADGVMRFINPVTMAGGLIAVTDDDYFSPQALYVLDELTGQVQWAHEFPADTPALNPPTLHDGHVSVATSGHEATYMHQFDAQSGALLWKTPFSAQWEHYLAPLVGRGTVNTNGGYYGGLYTFKSKTGVQRSFTSLPQVDLYTPATDGVNNYVYAGDALYIINRDSGAVTSIVDPAPSYTGGYSYIGAPIVTQRQRVLALSGENFSGRASASTGGYYDRSVVSFDLQGKTLEWRSADLYTTQPALANGLVFAGSRTPLRLAAMDETSGRVQWSWTPTDGASQFCRNVIATKTHVFVSTDRAVHAIDLNTHQSVWSIPIPGELALSATGTLTINEGCGESTGRMVAVRLK</sequence>
<organism evidence="3 4">
    <name type="scientific">Ideonella oryzae</name>
    <dbReference type="NCBI Taxonomy" id="2937441"/>
    <lineage>
        <taxon>Bacteria</taxon>
        <taxon>Pseudomonadati</taxon>
        <taxon>Pseudomonadota</taxon>
        <taxon>Betaproteobacteria</taxon>
        <taxon>Burkholderiales</taxon>
        <taxon>Sphaerotilaceae</taxon>
        <taxon>Ideonella</taxon>
    </lineage>
</organism>
<dbReference type="Pfam" id="PF13360">
    <property type="entry name" value="PQQ_2"/>
    <property type="match status" value="1"/>
</dbReference>
<protein>
    <submittedName>
        <fullName evidence="3">PQQ-like beta-propeller repeat protein</fullName>
    </submittedName>
</protein>
<dbReference type="InterPro" id="IPR018391">
    <property type="entry name" value="PQQ_b-propeller_rpt"/>
</dbReference>
<evidence type="ECO:0000259" key="2">
    <source>
        <dbReference type="Pfam" id="PF13360"/>
    </source>
</evidence>
<accession>A0ABT1BLF4</accession>
<dbReference type="Gene3D" id="2.40.10.480">
    <property type="match status" value="1"/>
</dbReference>
<gene>
    <name evidence="3" type="ORF">M0L44_09575</name>
</gene>
<dbReference type="PANTHER" id="PTHR34512">
    <property type="entry name" value="CELL SURFACE PROTEIN"/>
    <property type="match status" value="1"/>
</dbReference>
<dbReference type="InterPro" id="IPR002372">
    <property type="entry name" value="PQQ_rpt_dom"/>
</dbReference>
<feature type="domain" description="Pyrrolo-quinoline quinone repeat" evidence="2">
    <location>
        <begin position="93"/>
        <end position="334"/>
    </location>
</feature>
<evidence type="ECO:0000313" key="3">
    <source>
        <dbReference type="EMBL" id="MCO5976958.1"/>
    </source>
</evidence>
<dbReference type="Proteomes" id="UP001204851">
    <property type="component" value="Unassembled WGS sequence"/>
</dbReference>
<dbReference type="SMART" id="SM00564">
    <property type="entry name" value="PQQ"/>
    <property type="match status" value="4"/>
</dbReference>
<name>A0ABT1BLF4_9BURK</name>
<keyword evidence="1" id="KW-0732">Signal</keyword>
<dbReference type="InterPro" id="IPR015943">
    <property type="entry name" value="WD40/YVTN_repeat-like_dom_sf"/>
</dbReference>
<comment type="caution">
    <text evidence="3">The sequence shown here is derived from an EMBL/GenBank/DDBJ whole genome shotgun (WGS) entry which is preliminary data.</text>
</comment>
<dbReference type="PANTHER" id="PTHR34512:SF30">
    <property type="entry name" value="OUTER MEMBRANE PROTEIN ASSEMBLY FACTOR BAMB"/>
    <property type="match status" value="1"/>
</dbReference>
<proteinExistence type="predicted"/>
<dbReference type="InterPro" id="IPR011047">
    <property type="entry name" value="Quinoprotein_ADH-like_sf"/>
</dbReference>
<evidence type="ECO:0000256" key="1">
    <source>
        <dbReference type="SAM" id="SignalP"/>
    </source>
</evidence>
<feature type="signal peptide" evidence="1">
    <location>
        <begin position="1"/>
        <end position="25"/>
    </location>
</feature>
<dbReference type="EMBL" id="JAMXMC010000005">
    <property type="protein sequence ID" value="MCO5976958.1"/>
    <property type="molecule type" value="Genomic_DNA"/>
</dbReference>
<dbReference type="SUPFAM" id="SSF50998">
    <property type="entry name" value="Quinoprotein alcohol dehydrogenase-like"/>
    <property type="match status" value="1"/>
</dbReference>
<dbReference type="RefSeq" id="WP_252769498.1">
    <property type="nucleotide sequence ID" value="NZ_JAMXMC010000005.1"/>
</dbReference>
<feature type="chain" id="PRO_5047214718" evidence="1">
    <location>
        <begin position="26"/>
        <end position="410"/>
    </location>
</feature>
<evidence type="ECO:0000313" key="4">
    <source>
        <dbReference type="Proteomes" id="UP001204851"/>
    </source>
</evidence>
<reference evidence="3 4" key="1">
    <citation type="submission" date="2022-06" db="EMBL/GenBank/DDBJ databases">
        <title>Ideonella sp. NS12-5 Genome sequencing and assembly.</title>
        <authorList>
            <person name="Jung Y."/>
        </authorList>
    </citation>
    <scope>NUCLEOTIDE SEQUENCE [LARGE SCALE GENOMIC DNA]</scope>
    <source>
        <strain evidence="3 4">NS12-5</strain>
    </source>
</reference>
<dbReference type="Gene3D" id="2.130.10.10">
    <property type="entry name" value="YVTN repeat-like/Quinoprotein amine dehydrogenase"/>
    <property type="match status" value="1"/>
</dbReference>
<keyword evidence="4" id="KW-1185">Reference proteome</keyword>